<keyword evidence="2" id="KW-1185">Reference proteome</keyword>
<name>A0ABV8VT78_9BACI</name>
<sequence>MKWQASDLSTYFQSKEYIDTLCIPLIPVSISNESDSIRLANYKRTLDILSNELERHFTGRIMLSPTYSYQAKSDINMEKKRLNEWIKEMSNDSFSHVFFITFDVLWKKEEKELDGTLIWIPANRIDDYQSDETKRWINQQTEQISELIRSFW</sequence>
<dbReference type="Pfam" id="PF10673">
    <property type="entry name" value="DUF2487"/>
    <property type="match status" value="1"/>
</dbReference>
<dbReference type="EMBL" id="JBHSDV010000001">
    <property type="protein sequence ID" value="MFC4387652.1"/>
    <property type="molecule type" value="Genomic_DNA"/>
</dbReference>
<protein>
    <submittedName>
        <fullName evidence="1">DUF2487 family protein</fullName>
    </submittedName>
</protein>
<evidence type="ECO:0000313" key="1">
    <source>
        <dbReference type="EMBL" id="MFC4387652.1"/>
    </source>
</evidence>
<accession>A0ABV8VT78</accession>
<evidence type="ECO:0000313" key="2">
    <source>
        <dbReference type="Proteomes" id="UP001595880"/>
    </source>
</evidence>
<dbReference type="RefSeq" id="WP_390197797.1">
    <property type="nucleotide sequence ID" value="NZ_JBHSDV010000001.1"/>
</dbReference>
<proteinExistence type="predicted"/>
<dbReference type="InterPro" id="IPR019615">
    <property type="entry name" value="DUF2487"/>
</dbReference>
<dbReference type="Proteomes" id="UP001595880">
    <property type="component" value="Unassembled WGS sequence"/>
</dbReference>
<gene>
    <name evidence="1" type="ORF">ACFOZ1_07470</name>
</gene>
<reference evidence="2" key="1">
    <citation type="journal article" date="2019" name="Int. J. Syst. Evol. Microbiol.">
        <title>The Global Catalogue of Microorganisms (GCM) 10K type strain sequencing project: providing services to taxonomists for standard genome sequencing and annotation.</title>
        <authorList>
            <consortium name="The Broad Institute Genomics Platform"/>
            <consortium name="The Broad Institute Genome Sequencing Center for Infectious Disease"/>
            <person name="Wu L."/>
            <person name="Ma J."/>
        </authorList>
    </citation>
    <scope>NUCLEOTIDE SEQUENCE [LARGE SCALE GENOMIC DNA]</scope>
    <source>
        <strain evidence="2">KACC 14058</strain>
    </source>
</reference>
<organism evidence="1 2">
    <name type="scientific">Gracilibacillus marinus</name>
    <dbReference type="NCBI Taxonomy" id="630535"/>
    <lineage>
        <taxon>Bacteria</taxon>
        <taxon>Bacillati</taxon>
        <taxon>Bacillota</taxon>
        <taxon>Bacilli</taxon>
        <taxon>Bacillales</taxon>
        <taxon>Bacillaceae</taxon>
        <taxon>Gracilibacillus</taxon>
    </lineage>
</organism>
<comment type="caution">
    <text evidence="1">The sequence shown here is derived from an EMBL/GenBank/DDBJ whole genome shotgun (WGS) entry which is preliminary data.</text>
</comment>